<keyword evidence="4" id="KW-1185">Reference proteome</keyword>
<dbReference type="PROSITE" id="PS01047">
    <property type="entry name" value="HMA_1"/>
    <property type="match status" value="1"/>
</dbReference>
<name>A0A7X0BVD6_9PSED</name>
<evidence type="ECO:0000313" key="4">
    <source>
        <dbReference type="Proteomes" id="UP000557193"/>
    </source>
</evidence>
<sequence>MQVFQVQGMSCAHCVRAITQALQAADAAAVVEVDLAAAEVRVTGTLSNEQIAALIAAEGYEVSARN</sequence>
<evidence type="ECO:0000259" key="2">
    <source>
        <dbReference type="PROSITE" id="PS50846"/>
    </source>
</evidence>
<dbReference type="GO" id="GO:0046872">
    <property type="term" value="F:metal ion binding"/>
    <property type="evidence" value="ECO:0007669"/>
    <property type="project" value="UniProtKB-KW"/>
</dbReference>
<dbReference type="Proteomes" id="UP000557193">
    <property type="component" value="Unassembled WGS sequence"/>
</dbReference>
<dbReference type="PROSITE" id="PS50846">
    <property type="entry name" value="HMA_2"/>
    <property type="match status" value="1"/>
</dbReference>
<dbReference type="Gene3D" id="3.30.70.100">
    <property type="match status" value="1"/>
</dbReference>
<dbReference type="SUPFAM" id="SSF55008">
    <property type="entry name" value="HMA, heavy metal-associated domain"/>
    <property type="match status" value="1"/>
</dbReference>
<evidence type="ECO:0000256" key="1">
    <source>
        <dbReference type="ARBA" id="ARBA00022723"/>
    </source>
</evidence>
<dbReference type="RefSeq" id="WP_184683488.1">
    <property type="nucleotide sequence ID" value="NZ_JACHLL010000004.1"/>
</dbReference>
<dbReference type="InterPro" id="IPR036163">
    <property type="entry name" value="HMA_dom_sf"/>
</dbReference>
<proteinExistence type="predicted"/>
<protein>
    <submittedName>
        <fullName evidence="3">Copper chaperone</fullName>
    </submittedName>
</protein>
<reference evidence="3 4" key="1">
    <citation type="submission" date="2020-08" db="EMBL/GenBank/DDBJ databases">
        <title>Functional genomics of gut bacteria from endangered species of beetles.</title>
        <authorList>
            <person name="Carlos-Shanley C."/>
        </authorList>
    </citation>
    <scope>NUCLEOTIDE SEQUENCE [LARGE SCALE GENOMIC DNA]</scope>
    <source>
        <strain evidence="3 4">S00202</strain>
    </source>
</reference>
<dbReference type="CDD" id="cd00371">
    <property type="entry name" value="HMA"/>
    <property type="match status" value="1"/>
</dbReference>
<dbReference type="AlphaFoldDB" id="A0A7X0BVD6"/>
<comment type="caution">
    <text evidence="3">The sequence shown here is derived from an EMBL/GenBank/DDBJ whole genome shotgun (WGS) entry which is preliminary data.</text>
</comment>
<dbReference type="InterPro" id="IPR017969">
    <property type="entry name" value="Heavy-metal-associated_CS"/>
</dbReference>
<evidence type="ECO:0000313" key="3">
    <source>
        <dbReference type="EMBL" id="MBB6342176.1"/>
    </source>
</evidence>
<keyword evidence="1" id="KW-0479">Metal-binding</keyword>
<accession>A0A7X0BVD6</accession>
<dbReference type="EMBL" id="JACHLL010000004">
    <property type="protein sequence ID" value="MBB6342176.1"/>
    <property type="molecule type" value="Genomic_DNA"/>
</dbReference>
<feature type="domain" description="HMA" evidence="2">
    <location>
        <begin position="1"/>
        <end position="63"/>
    </location>
</feature>
<gene>
    <name evidence="3" type="ORF">HNP49_002358</name>
</gene>
<dbReference type="InterPro" id="IPR006121">
    <property type="entry name" value="HMA_dom"/>
</dbReference>
<dbReference type="Pfam" id="PF00403">
    <property type="entry name" value="HMA"/>
    <property type="match status" value="1"/>
</dbReference>
<organism evidence="3 4">
    <name type="scientific">Pseudomonas fluvialis</name>
    <dbReference type="NCBI Taxonomy" id="1793966"/>
    <lineage>
        <taxon>Bacteria</taxon>
        <taxon>Pseudomonadati</taxon>
        <taxon>Pseudomonadota</taxon>
        <taxon>Gammaproteobacteria</taxon>
        <taxon>Pseudomonadales</taxon>
        <taxon>Pseudomonadaceae</taxon>
        <taxon>Pseudomonas</taxon>
    </lineage>
</organism>